<sequence>MLATRLLGAGRGADLVRVSVSLLYPSYGSGCVVACMCVPFDGERSRSDLARLVAARYNTLLVLDLFAQYKELGVQSQSGSLSFLTTCGRVYGHFGTTSTIAVLSSAHRSDYPDAIARSRLAWCLSRSGGSSAPLALSANDIHRAEDSSMSSSCVSAGRKDGPCFPL</sequence>
<organism evidence="1">
    <name type="scientific">Timema californicum</name>
    <name type="common">California timema</name>
    <name type="synonym">Walking stick</name>
    <dbReference type="NCBI Taxonomy" id="61474"/>
    <lineage>
        <taxon>Eukaryota</taxon>
        <taxon>Metazoa</taxon>
        <taxon>Ecdysozoa</taxon>
        <taxon>Arthropoda</taxon>
        <taxon>Hexapoda</taxon>
        <taxon>Insecta</taxon>
        <taxon>Pterygota</taxon>
        <taxon>Neoptera</taxon>
        <taxon>Polyneoptera</taxon>
        <taxon>Phasmatodea</taxon>
        <taxon>Timematodea</taxon>
        <taxon>Timematoidea</taxon>
        <taxon>Timematidae</taxon>
        <taxon>Timema</taxon>
    </lineage>
</organism>
<protein>
    <submittedName>
        <fullName evidence="1">(California timema) hypothetical protein</fullName>
    </submittedName>
</protein>
<dbReference type="EMBL" id="OE179804">
    <property type="protein sequence ID" value="CAD7569791.1"/>
    <property type="molecule type" value="Genomic_DNA"/>
</dbReference>
<gene>
    <name evidence="1" type="ORF">TCMB3V08_LOCUS2514</name>
</gene>
<dbReference type="AlphaFoldDB" id="A0A7R9IZK4"/>
<reference evidence="1" key="1">
    <citation type="submission" date="2020-11" db="EMBL/GenBank/DDBJ databases">
        <authorList>
            <person name="Tran Van P."/>
        </authorList>
    </citation>
    <scope>NUCLEOTIDE SEQUENCE</scope>
</reference>
<evidence type="ECO:0000313" key="1">
    <source>
        <dbReference type="EMBL" id="CAD7569791.1"/>
    </source>
</evidence>
<accession>A0A7R9IZK4</accession>
<proteinExistence type="predicted"/>
<name>A0A7R9IZK4_TIMCA</name>